<comment type="similarity">
    <text evidence="1">Belongs to the LysR transcriptional regulatory family.</text>
</comment>
<gene>
    <name evidence="6" type="ORF">KDL28_06980</name>
</gene>
<evidence type="ECO:0000256" key="3">
    <source>
        <dbReference type="ARBA" id="ARBA00023125"/>
    </source>
</evidence>
<accession>A0ABT0ZVV7</accession>
<evidence type="ECO:0000256" key="2">
    <source>
        <dbReference type="ARBA" id="ARBA00023015"/>
    </source>
</evidence>
<evidence type="ECO:0000256" key="4">
    <source>
        <dbReference type="ARBA" id="ARBA00023163"/>
    </source>
</evidence>
<dbReference type="InterPro" id="IPR005119">
    <property type="entry name" value="LysR_subst-bd"/>
</dbReference>
<keyword evidence="7" id="KW-1185">Reference proteome</keyword>
<protein>
    <recommendedName>
        <fullName evidence="5">LysR substrate-binding domain-containing protein</fullName>
    </recommendedName>
</protein>
<reference evidence="6" key="1">
    <citation type="submission" date="2021-04" db="EMBL/GenBank/DDBJ databases">
        <title>Pseudonocardia sp. nov., isolated from sandy soil of mangrove forest.</title>
        <authorList>
            <person name="Zan Z."/>
            <person name="Huang R."/>
            <person name="Liu W."/>
        </authorList>
    </citation>
    <scope>NUCLEOTIDE SEQUENCE</scope>
    <source>
        <strain evidence="6">S2-4</strain>
    </source>
</reference>
<keyword evidence="4" id="KW-0804">Transcription</keyword>
<dbReference type="PANTHER" id="PTHR30346">
    <property type="entry name" value="TRANSCRIPTIONAL DUAL REGULATOR HCAR-RELATED"/>
    <property type="match status" value="1"/>
</dbReference>
<evidence type="ECO:0000313" key="6">
    <source>
        <dbReference type="EMBL" id="MCO1654798.1"/>
    </source>
</evidence>
<organism evidence="6 7">
    <name type="scientific">Pseudonocardia humida</name>
    <dbReference type="NCBI Taxonomy" id="2800819"/>
    <lineage>
        <taxon>Bacteria</taxon>
        <taxon>Bacillati</taxon>
        <taxon>Actinomycetota</taxon>
        <taxon>Actinomycetes</taxon>
        <taxon>Pseudonocardiales</taxon>
        <taxon>Pseudonocardiaceae</taxon>
        <taxon>Pseudonocardia</taxon>
    </lineage>
</organism>
<dbReference type="RefSeq" id="WP_252436455.1">
    <property type="nucleotide sequence ID" value="NZ_JAGSOV010000015.1"/>
</dbReference>
<evidence type="ECO:0000256" key="1">
    <source>
        <dbReference type="ARBA" id="ARBA00009437"/>
    </source>
</evidence>
<proteinExistence type="inferred from homology"/>
<dbReference type="PANTHER" id="PTHR30346:SF28">
    <property type="entry name" value="HTH-TYPE TRANSCRIPTIONAL REGULATOR CYNR"/>
    <property type="match status" value="1"/>
</dbReference>
<dbReference type="Proteomes" id="UP001165283">
    <property type="component" value="Unassembled WGS sequence"/>
</dbReference>
<name>A0ABT0ZVV7_9PSEU</name>
<dbReference type="Gene3D" id="3.40.190.10">
    <property type="entry name" value="Periplasmic binding protein-like II"/>
    <property type="match status" value="2"/>
</dbReference>
<sequence length="125" mass="13292">MPSSHRPSSSRPWNESWPPWHASYDEDYRAAGFVPDVVARAAGVPTLLGLVAAGVGVTRLAASSRGLSDARVAFVPLVDDRVSTVVAWRPDDARPLVRALVELAVEPAGANALLPGREWVSRSGP</sequence>
<dbReference type="EMBL" id="JAGSOV010000015">
    <property type="protein sequence ID" value="MCO1654798.1"/>
    <property type="molecule type" value="Genomic_DNA"/>
</dbReference>
<keyword evidence="3" id="KW-0238">DNA-binding</keyword>
<comment type="caution">
    <text evidence="6">The sequence shown here is derived from an EMBL/GenBank/DDBJ whole genome shotgun (WGS) entry which is preliminary data.</text>
</comment>
<evidence type="ECO:0000259" key="5">
    <source>
        <dbReference type="Pfam" id="PF03466"/>
    </source>
</evidence>
<evidence type="ECO:0000313" key="7">
    <source>
        <dbReference type="Proteomes" id="UP001165283"/>
    </source>
</evidence>
<keyword evidence="2" id="KW-0805">Transcription regulation</keyword>
<dbReference type="Pfam" id="PF03466">
    <property type="entry name" value="LysR_substrate"/>
    <property type="match status" value="1"/>
</dbReference>
<feature type="domain" description="LysR substrate-binding" evidence="5">
    <location>
        <begin position="19"/>
        <end position="105"/>
    </location>
</feature>
<dbReference type="SUPFAM" id="SSF53850">
    <property type="entry name" value="Periplasmic binding protein-like II"/>
    <property type="match status" value="1"/>
</dbReference>